<protein>
    <submittedName>
        <fullName evidence="2">Uncharacterized protein</fullName>
    </submittedName>
</protein>
<gene>
    <name evidence="2" type="ORF">COT77_03525</name>
</gene>
<keyword evidence="1" id="KW-0472">Membrane</keyword>
<evidence type="ECO:0000256" key="1">
    <source>
        <dbReference type="SAM" id="Phobius"/>
    </source>
</evidence>
<dbReference type="Proteomes" id="UP000228596">
    <property type="component" value="Unassembled WGS sequence"/>
</dbReference>
<name>A0A2M6WW42_9BACT</name>
<organism evidence="2 3">
    <name type="scientific">Candidatus Berkelbacteria bacterium CG10_big_fil_rev_8_21_14_0_10_41_12</name>
    <dbReference type="NCBI Taxonomy" id="1974513"/>
    <lineage>
        <taxon>Bacteria</taxon>
        <taxon>Candidatus Berkelbacteria</taxon>
    </lineage>
</organism>
<evidence type="ECO:0000313" key="2">
    <source>
        <dbReference type="EMBL" id="PIT97024.1"/>
    </source>
</evidence>
<feature type="transmembrane region" description="Helical" evidence="1">
    <location>
        <begin position="51"/>
        <end position="72"/>
    </location>
</feature>
<comment type="caution">
    <text evidence="2">The sequence shown here is derived from an EMBL/GenBank/DDBJ whole genome shotgun (WGS) entry which is preliminary data.</text>
</comment>
<dbReference type="AlphaFoldDB" id="A0A2M6WW42"/>
<proteinExistence type="predicted"/>
<accession>A0A2M6WW42</accession>
<keyword evidence="1" id="KW-1133">Transmembrane helix</keyword>
<keyword evidence="1" id="KW-0812">Transmembrane</keyword>
<dbReference type="EMBL" id="PEZV01000041">
    <property type="protein sequence ID" value="PIT97024.1"/>
    <property type="molecule type" value="Genomic_DNA"/>
</dbReference>
<sequence>MKKGKKKSLFRLGTAALAAGIALTVYSLLQAGQVSANILNYSESLKAFEVVFAIGLTLVVISAILYILAFTLDS</sequence>
<reference evidence="3" key="1">
    <citation type="submission" date="2017-09" db="EMBL/GenBank/DDBJ databases">
        <title>Depth-based differentiation of microbial function through sediment-hosted aquifers and enrichment of novel symbionts in the deep terrestrial subsurface.</title>
        <authorList>
            <person name="Probst A.J."/>
            <person name="Ladd B."/>
            <person name="Jarett J.K."/>
            <person name="Geller-Mcgrath D.E."/>
            <person name="Sieber C.M.K."/>
            <person name="Emerson J.B."/>
            <person name="Anantharaman K."/>
            <person name="Thomas B.C."/>
            <person name="Malmstrom R."/>
            <person name="Stieglmeier M."/>
            <person name="Klingl A."/>
            <person name="Woyke T."/>
            <person name="Ryan C.M."/>
            <person name="Banfield J.F."/>
        </authorList>
    </citation>
    <scope>NUCLEOTIDE SEQUENCE [LARGE SCALE GENOMIC DNA]</scope>
</reference>
<evidence type="ECO:0000313" key="3">
    <source>
        <dbReference type="Proteomes" id="UP000228596"/>
    </source>
</evidence>